<dbReference type="EMBL" id="BMWZ01000004">
    <property type="protein sequence ID" value="GGZ82568.1"/>
    <property type="molecule type" value="Genomic_DNA"/>
</dbReference>
<dbReference type="AlphaFoldDB" id="A0A918R321"/>
<evidence type="ECO:0000313" key="2">
    <source>
        <dbReference type="EMBL" id="GGZ82568.1"/>
    </source>
</evidence>
<dbReference type="Pfam" id="PF01497">
    <property type="entry name" value="Peripla_BP_2"/>
    <property type="match status" value="1"/>
</dbReference>
<proteinExistence type="predicted"/>
<name>A0A918R321_9FLAO</name>
<organism evidence="2 3">
    <name type="scientific">Algibacter mikhailovii</name>
    <dbReference type="NCBI Taxonomy" id="425498"/>
    <lineage>
        <taxon>Bacteria</taxon>
        <taxon>Pseudomonadati</taxon>
        <taxon>Bacteroidota</taxon>
        <taxon>Flavobacteriia</taxon>
        <taxon>Flavobacteriales</taxon>
        <taxon>Flavobacteriaceae</taxon>
        <taxon>Algibacter</taxon>
    </lineage>
</organism>
<accession>A0A918R321</accession>
<evidence type="ECO:0000313" key="3">
    <source>
        <dbReference type="Proteomes" id="UP000636004"/>
    </source>
</evidence>
<dbReference type="PANTHER" id="PTHR30535:SF34">
    <property type="entry name" value="MOLYBDATE-BINDING PROTEIN MOLA"/>
    <property type="match status" value="1"/>
</dbReference>
<dbReference type="PANTHER" id="PTHR30535">
    <property type="entry name" value="VITAMIN B12-BINDING PROTEIN"/>
    <property type="match status" value="1"/>
</dbReference>
<dbReference type="InterPro" id="IPR002491">
    <property type="entry name" value="ABC_transptr_periplasmic_BD"/>
</dbReference>
<dbReference type="PROSITE" id="PS50983">
    <property type="entry name" value="FE_B12_PBP"/>
    <property type="match status" value="1"/>
</dbReference>
<feature type="domain" description="Fe/B12 periplasmic-binding" evidence="1">
    <location>
        <begin position="113"/>
        <end position="385"/>
    </location>
</feature>
<reference evidence="2" key="1">
    <citation type="journal article" date="2014" name="Int. J. Syst. Evol. Microbiol.">
        <title>Complete genome sequence of Corynebacterium casei LMG S-19264T (=DSM 44701T), isolated from a smear-ripened cheese.</title>
        <authorList>
            <consortium name="US DOE Joint Genome Institute (JGI-PGF)"/>
            <person name="Walter F."/>
            <person name="Albersmeier A."/>
            <person name="Kalinowski J."/>
            <person name="Ruckert C."/>
        </authorList>
    </citation>
    <scope>NUCLEOTIDE SEQUENCE</scope>
    <source>
        <strain evidence="2">KCTC 12710</strain>
    </source>
</reference>
<dbReference type="InterPro" id="IPR050902">
    <property type="entry name" value="ABC_Transporter_SBP"/>
</dbReference>
<dbReference type="GO" id="GO:0071281">
    <property type="term" value="P:cellular response to iron ion"/>
    <property type="evidence" value="ECO:0007669"/>
    <property type="project" value="TreeGrafter"/>
</dbReference>
<dbReference type="Proteomes" id="UP000636004">
    <property type="component" value="Unassembled WGS sequence"/>
</dbReference>
<sequence>MSSFSDITKKIKTFSTQMYLMRLTTLLFIGFLAITSCKKDKKKVNPIEPKENKELLNYAKGFSITYYDTHTEIIVTSPWPKSKDSYRYLLIEDGGTIPEHNDTDIVIQLPIEKIVVMSTTNIPALEYLEVDDKLVGFPNTRFISSEKTRKRIENGEIKDLNNDLEINIELLLDLQPELVIGFSVNGNDQKLDQIKKFGIPVVLDGAWTEAHPLGRAEWLKFVAAFFNKKKEADNIFNHIESNYLKATQIALKAKSLPTVFSGALIKDVWYVPGGKSFVAKFLEDANTNYLWKENKSNGSLQLNFENVLEKANNAELWIGAGLFENKAQMQEQHKGYTYFEAFKKNNIYSYTNKVGPEGGLLYYELGPLRPDIILKDMINISHPGLLNNYENFFFKRLE</sequence>
<dbReference type="Gene3D" id="3.40.50.1980">
    <property type="entry name" value="Nitrogenase molybdenum iron protein domain"/>
    <property type="match status" value="2"/>
</dbReference>
<evidence type="ECO:0000259" key="1">
    <source>
        <dbReference type="PROSITE" id="PS50983"/>
    </source>
</evidence>
<dbReference type="SUPFAM" id="SSF53807">
    <property type="entry name" value="Helical backbone' metal receptor"/>
    <property type="match status" value="1"/>
</dbReference>
<protein>
    <submittedName>
        <fullName evidence="2">ABC transporter substrate-binding protein</fullName>
    </submittedName>
</protein>
<keyword evidence="3" id="KW-1185">Reference proteome</keyword>
<gene>
    <name evidence="2" type="ORF">GCM10007028_20480</name>
</gene>
<dbReference type="RefSeq" id="WP_189360694.1">
    <property type="nucleotide sequence ID" value="NZ_BMWZ01000004.1"/>
</dbReference>
<comment type="caution">
    <text evidence="2">The sequence shown here is derived from an EMBL/GenBank/DDBJ whole genome shotgun (WGS) entry which is preliminary data.</text>
</comment>
<dbReference type="CDD" id="cd01141">
    <property type="entry name" value="TroA_d"/>
    <property type="match status" value="1"/>
</dbReference>
<reference evidence="2" key="2">
    <citation type="submission" date="2020-09" db="EMBL/GenBank/DDBJ databases">
        <authorList>
            <person name="Sun Q."/>
            <person name="Kim S."/>
        </authorList>
    </citation>
    <scope>NUCLEOTIDE SEQUENCE</scope>
    <source>
        <strain evidence="2">KCTC 12710</strain>
    </source>
</reference>